<protein>
    <submittedName>
        <fullName evidence="1">1802_t:CDS:1</fullName>
    </submittedName>
</protein>
<keyword evidence="2" id="KW-1185">Reference proteome</keyword>
<proteinExistence type="predicted"/>
<feature type="non-terminal residue" evidence="1">
    <location>
        <position position="78"/>
    </location>
</feature>
<organism evidence="1 2">
    <name type="scientific">Scutellospora calospora</name>
    <dbReference type="NCBI Taxonomy" id="85575"/>
    <lineage>
        <taxon>Eukaryota</taxon>
        <taxon>Fungi</taxon>
        <taxon>Fungi incertae sedis</taxon>
        <taxon>Mucoromycota</taxon>
        <taxon>Glomeromycotina</taxon>
        <taxon>Glomeromycetes</taxon>
        <taxon>Diversisporales</taxon>
        <taxon>Gigasporaceae</taxon>
        <taxon>Scutellospora</taxon>
    </lineage>
</organism>
<dbReference type="Proteomes" id="UP000789860">
    <property type="component" value="Unassembled WGS sequence"/>
</dbReference>
<reference evidence="1" key="1">
    <citation type="submission" date="2021-06" db="EMBL/GenBank/DDBJ databases">
        <authorList>
            <person name="Kallberg Y."/>
            <person name="Tangrot J."/>
            <person name="Rosling A."/>
        </authorList>
    </citation>
    <scope>NUCLEOTIDE SEQUENCE</scope>
    <source>
        <strain evidence="1">AU212A</strain>
    </source>
</reference>
<evidence type="ECO:0000313" key="2">
    <source>
        <dbReference type="Proteomes" id="UP000789860"/>
    </source>
</evidence>
<sequence>MSQKLLERFSNDFAQLLESEHDYNVIVQVKEQTFRLHSLVLHQRSSFFRQELLTAIKKNNIFEINFPNFSVETFKILI</sequence>
<gene>
    <name evidence="1" type="ORF">SCALOS_LOCUS11369</name>
</gene>
<dbReference type="EMBL" id="CAJVPM010049165">
    <property type="protein sequence ID" value="CAG8724463.1"/>
    <property type="molecule type" value="Genomic_DNA"/>
</dbReference>
<comment type="caution">
    <text evidence="1">The sequence shown here is derived from an EMBL/GenBank/DDBJ whole genome shotgun (WGS) entry which is preliminary data.</text>
</comment>
<feature type="non-terminal residue" evidence="1">
    <location>
        <position position="1"/>
    </location>
</feature>
<name>A0ACA9PTZ9_9GLOM</name>
<accession>A0ACA9PTZ9</accession>
<evidence type="ECO:0000313" key="1">
    <source>
        <dbReference type="EMBL" id="CAG8724463.1"/>
    </source>
</evidence>